<keyword evidence="3" id="KW-1185">Reference proteome</keyword>
<feature type="region of interest" description="Disordered" evidence="1">
    <location>
        <begin position="200"/>
        <end position="259"/>
    </location>
</feature>
<protein>
    <submittedName>
        <fullName evidence="2">Uncharacterized protein</fullName>
    </submittedName>
</protein>
<evidence type="ECO:0000313" key="3">
    <source>
        <dbReference type="Proteomes" id="UP000269721"/>
    </source>
</evidence>
<feature type="compositionally biased region" description="Basic and acidic residues" evidence="1">
    <location>
        <begin position="210"/>
        <end position="224"/>
    </location>
</feature>
<proteinExistence type="predicted"/>
<reference evidence="3" key="1">
    <citation type="journal article" date="2018" name="Nat. Microbiol.">
        <title>Leveraging single-cell genomics to expand the fungal tree of life.</title>
        <authorList>
            <person name="Ahrendt S.R."/>
            <person name="Quandt C.A."/>
            <person name="Ciobanu D."/>
            <person name="Clum A."/>
            <person name="Salamov A."/>
            <person name="Andreopoulos B."/>
            <person name="Cheng J.F."/>
            <person name="Woyke T."/>
            <person name="Pelin A."/>
            <person name="Henrissat B."/>
            <person name="Reynolds N.K."/>
            <person name="Benny G.L."/>
            <person name="Smith M.E."/>
            <person name="James T.Y."/>
            <person name="Grigoriev I.V."/>
        </authorList>
    </citation>
    <scope>NUCLEOTIDE SEQUENCE [LARGE SCALE GENOMIC DNA]</scope>
</reference>
<feature type="compositionally biased region" description="Low complexity" evidence="1">
    <location>
        <begin position="78"/>
        <end position="90"/>
    </location>
</feature>
<feature type="region of interest" description="Disordered" evidence="1">
    <location>
        <begin position="42"/>
        <end position="90"/>
    </location>
</feature>
<feature type="compositionally biased region" description="Polar residues" evidence="1">
    <location>
        <begin position="42"/>
        <end position="59"/>
    </location>
</feature>
<accession>A0A4P9WHQ8</accession>
<dbReference type="EMBL" id="KZ995042">
    <property type="protein sequence ID" value="RKO91495.1"/>
    <property type="molecule type" value="Genomic_DNA"/>
</dbReference>
<name>A0A4P9WHQ8_9FUNG</name>
<dbReference type="AlphaFoldDB" id="A0A4P9WHQ8"/>
<dbReference type="Proteomes" id="UP000269721">
    <property type="component" value="Unassembled WGS sequence"/>
</dbReference>
<organism evidence="2 3">
    <name type="scientific">Blyttiomyces helicus</name>
    <dbReference type="NCBI Taxonomy" id="388810"/>
    <lineage>
        <taxon>Eukaryota</taxon>
        <taxon>Fungi</taxon>
        <taxon>Fungi incertae sedis</taxon>
        <taxon>Chytridiomycota</taxon>
        <taxon>Chytridiomycota incertae sedis</taxon>
        <taxon>Chytridiomycetes</taxon>
        <taxon>Chytridiomycetes incertae sedis</taxon>
        <taxon>Blyttiomyces</taxon>
    </lineage>
</organism>
<gene>
    <name evidence="2" type="ORF">BDK51DRAFT_49690</name>
</gene>
<evidence type="ECO:0000256" key="1">
    <source>
        <dbReference type="SAM" id="MobiDB-lite"/>
    </source>
</evidence>
<sequence length="259" mass="28183">MGMGGRWQKDCASPLGWQATPRPSLPHCLIASLLHCINQRAPTTRPSTDQQFLSHSTAPQARDSAPSRRFPPSPTLPQPSGSPSSSGSLPTGPLAPALGFLLVSYPVYRPDPATVVAPSFLSASALADSREPPRWHPEHWIRGDFRGRSAFLQSLNIGGHLQNRLGNTPLPMYGERRRCRSCSRGPGDCRQAADCNQHRKAPFLQPLPARMDREQGRDAAHGREPPLPPNHPHASGGSPVRPPQGEDNPPRRCQSVDDL</sequence>
<evidence type="ECO:0000313" key="2">
    <source>
        <dbReference type="EMBL" id="RKO91495.1"/>
    </source>
</evidence>